<comment type="caution">
    <text evidence="1">The sequence shown here is derived from an EMBL/GenBank/DDBJ whole genome shotgun (WGS) entry which is preliminary data.</text>
</comment>
<name>A0ABQ4MIX7_9BACL</name>
<gene>
    <name evidence="1" type="ORF">J42TS3_49570</name>
</gene>
<evidence type="ECO:0008006" key="3">
    <source>
        <dbReference type="Google" id="ProtNLM"/>
    </source>
</evidence>
<keyword evidence="2" id="KW-1185">Reference proteome</keyword>
<organism evidence="1 2">
    <name type="scientific">Paenibacillus vini</name>
    <dbReference type="NCBI Taxonomy" id="1476024"/>
    <lineage>
        <taxon>Bacteria</taxon>
        <taxon>Bacillati</taxon>
        <taxon>Bacillota</taxon>
        <taxon>Bacilli</taxon>
        <taxon>Bacillales</taxon>
        <taxon>Paenibacillaceae</taxon>
        <taxon>Paenibacillus</taxon>
    </lineage>
</organism>
<proteinExistence type="predicted"/>
<accession>A0ABQ4MIX7</accession>
<dbReference type="Proteomes" id="UP000679992">
    <property type="component" value="Unassembled WGS sequence"/>
</dbReference>
<evidence type="ECO:0000313" key="1">
    <source>
        <dbReference type="EMBL" id="GIP55922.1"/>
    </source>
</evidence>
<dbReference type="EMBL" id="BOSL01000026">
    <property type="protein sequence ID" value="GIP55922.1"/>
    <property type="molecule type" value="Genomic_DNA"/>
</dbReference>
<protein>
    <recommendedName>
        <fullName evidence="3">GATA-type domain-containing protein</fullName>
    </recommendedName>
</protein>
<sequence>MTCEMPGCERVAKKRWRTIPICNSCHGKLRKETLSFYDGRTKPENRRMYKQFKEVEAKAK</sequence>
<reference evidence="1 2" key="1">
    <citation type="submission" date="2021-03" db="EMBL/GenBank/DDBJ databases">
        <title>Antimicrobial resistance genes in bacteria isolated from Japanese honey, and their potential for conferring macrolide and lincosamide resistance in the American foulbrood pathogen Paenibacillus larvae.</title>
        <authorList>
            <person name="Okamoto M."/>
            <person name="Kumagai M."/>
            <person name="Kanamori H."/>
            <person name="Takamatsu D."/>
        </authorList>
    </citation>
    <scope>NUCLEOTIDE SEQUENCE [LARGE SCALE GENOMIC DNA]</scope>
    <source>
        <strain evidence="1 2">J42TS3</strain>
    </source>
</reference>
<evidence type="ECO:0000313" key="2">
    <source>
        <dbReference type="Proteomes" id="UP000679992"/>
    </source>
</evidence>